<dbReference type="RefSeq" id="WP_068541898.1">
    <property type="nucleotide sequence ID" value="NZ_LSFI01000021.1"/>
</dbReference>
<comment type="caution">
    <text evidence="1">The sequence shown here is derived from an EMBL/GenBank/DDBJ whole genome shotgun (WGS) entry which is preliminary data.</text>
</comment>
<dbReference type="OrthoDB" id="9791579at2"/>
<dbReference type="Pfam" id="PF13036">
    <property type="entry name" value="LpoB"/>
    <property type="match status" value="1"/>
</dbReference>
<dbReference type="STRING" id="1795632.TH606_05370"/>
<name>A0A177E6Y3_9BACT</name>
<proteinExistence type="predicted"/>
<keyword evidence="2" id="KW-1185">Reference proteome</keyword>
<dbReference type="Proteomes" id="UP000076964">
    <property type="component" value="Unassembled WGS sequence"/>
</dbReference>
<reference evidence="1 2" key="1">
    <citation type="submission" date="2016-02" db="EMBL/GenBank/DDBJ databases">
        <title>Draft genome sequence of Thermodesulfatator sp. S606.</title>
        <authorList>
            <person name="Lai Q."/>
            <person name="Cao J."/>
            <person name="Dupont S."/>
            <person name="Shao Z."/>
            <person name="Jebbar M."/>
            <person name="Alain K."/>
        </authorList>
    </citation>
    <scope>NUCLEOTIDE SEQUENCE [LARGE SCALE GENOMIC DNA]</scope>
    <source>
        <strain evidence="1 2">S606</strain>
    </source>
</reference>
<gene>
    <name evidence="1" type="ORF">TH606_05370</name>
</gene>
<sequence length="189" mass="21181">MKYFKVVLFLFLFFFISSCFSSYVQKSFVRSGVDIGYIKKVAVLTFQNNSQDKYAAERLRNIVITEILSKGVFDVVDKSLVDTILLEEGITEQAVYNKTTLRRIAKKLGVQALITGSVDTYEIVREGTYSYPVVAVTLTLIDGSTGEIVWRASGSLSGYSTIGRIFGLKPKDLTQLSFDLIQELLKQLT</sequence>
<evidence type="ECO:0000313" key="2">
    <source>
        <dbReference type="Proteomes" id="UP000076964"/>
    </source>
</evidence>
<accession>A0A177E6Y3</accession>
<organism evidence="1 2">
    <name type="scientific">Thermodesulfatator autotrophicus</name>
    <dbReference type="NCBI Taxonomy" id="1795632"/>
    <lineage>
        <taxon>Bacteria</taxon>
        <taxon>Pseudomonadati</taxon>
        <taxon>Thermodesulfobacteriota</taxon>
        <taxon>Thermodesulfobacteria</taxon>
        <taxon>Thermodesulfobacteriales</taxon>
        <taxon>Thermodesulfatatoraceae</taxon>
        <taxon>Thermodesulfatator</taxon>
    </lineage>
</organism>
<dbReference type="Gene3D" id="3.40.50.10610">
    <property type="entry name" value="ABC-type transport auxiliary lipoprotein component"/>
    <property type="match status" value="1"/>
</dbReference>
<protein>
    <recommendedName>
        <fullName evidence="3">Penicillin-binding protein activator LpoB</fullName>
    </recommendedName>
</protein>
<evidence type="ECO:0000313" key="1">
    <source>
        <dbReference type="EMBL" id="OAG27707.1"/>
    </source>
</evidence>
<dbReference type="InterPro" id="IPR014094">
    <property type="entry name" value="LpoB"/>
</dbReference>
<dbReference type="EMBL" id="LSFI01000021">
    <property type="protein sequence ID" value="OAG27707.1"/>
    <property type="molecule type" value="Genomic_DNA"/>
</dbReference>
<evidence type="ECO:0008006" key="3">
    <source>
        <dbReference type="Google" id="ProtNLM"/>
    </source>
</evidence>
<dbReference type="PROSITE" id="PS51257">
    <property type="entry name" value="PROKAR_LIPOPROTEIN"/>
    <property type="match status" value="1"/>
</dbReference>
<dbReference type="AlphaFoldDB" id="A0A177E6Y3"/>